<dbReference type="PIRSF" id="PIRSF005900">
    <property type="entry name" value="Dps"/>
    <property type="match status" value="1"/>
</dbReference>
<dbReference type="AlphaFoldDB" id="A0A3S8RMD4"/>
<evidence type="ECO:0000259" key="4">
    <source>
        <dbReference type="Pfam" id="PF00210"/>
    </source>
</evidence>
<dbReference type="EMBL" id="CP034234">
    <property type="protein sequence ID" value="AZK44105.1"/>
    <property type="molecule type" value="Genomic_DNA"/>
</dbReference>
<dbReference type="CDD" id="cd01043">
    <property type="entry name" value="DPS"/>
    <property type="match status" value="1"/>
</dbReference>
<comment type="similarity">
    <text evidence="1 2">Belongs to the Dps family.</text>
</comment>
<evidence type="ECO:0000256" key="1">
    <source>
        <dbReference type="ARBA" id="ARBA00009497"/>
    </source>
</evidence>
<dbReference type="SUPFAM" id="SSF47240">
    <property type="entry name" value="Ferritin-like"/>
    <property type="match status" value="1"/>
</dbReference>
<dbReference type="Pfam" id="PF00210">
    <property type="entry name" value="Ferritin"/>
    <property type="match status" value="1"/>
</dbReference>
<evidence type="ECO:0000256" key="3">
    <source>
        <dbReference type="SAM" id="Coils"/>
    </source>
</evidence>
<dbReference type="GO" id="GO:0016722">
    <property type="term" value="F:oxidoreductase activity, acting on metal ions"/>
    <property type="evidence" value="ECO:0007669"/>
    <property type="project" value="InterPro"/>
</dbReference>
<evidence type="ECO:0000256" key="2">
    <source>
        <dbReference type="RuleBase" id="RU003875"/>
    </source>
</evidence>
<sequence>MNNLYEEMNVFLADQIVLGMKIHNIHWFLKGEGFFPVHEQMDTYYEEAEERIDEVAERLLTIGSKPVGNLAEVLKMTSIKELDQSWKTAKEGFEHLIVDFEHMNRSALRLVELAEAANDPGTADYFTAVSQDLGKNLWMFNTYIRD</sequence>
<gene>
    <name evidence="5" type="ORF">EEI45_04460</name>
</gene>
<evidence type="ECO:0000313" key="5">
    <source>
        <dbReference type="EMBL" id="AZK44105.1"/>
    </source>
</evidence>
<feature type="coiled-coil region" evidence="3">
    <location>
        <begin position="38"/>
        <end position="65"/>
    </location>
</feature>
<dbReference type="PANTHER" id="PTHR42932">
    <property type="entry name" value="GENERAL STRESS PROTEIN 20U"/>
    <property type="match status" value="1"/>
</dbReference>
<organism evidence="5 6">
    <name type="scientific">Erysipelothrix piscisicarius</name>
    <dbReference type="NCBI Taxonomy" id="2485784"/>
    <lineage>
        <taxon>Bacteria</taxon>
        <taxon>Bacillati</taxon>
        <taxon>Bacillota</taxon>
        <taxon>Erysipelotrichia</taxon>
        <taxon>Erysipelotrichales</taxon>
        <taxon>Erysipelotrichaceae</taxon>
        <taxon>Erysipelothrix</taxon>
    </lineage>
</organism>
<dbReference type="KEGG" id="eri:EEI45_04460"/>
<dbReference type="InterPro" id="IPR009078">
    <property type="entry name" value="Ferritin-like_SF"/>
</dbReference>
<dbReference type="Proteomes" id="UP000278804">
    <property type="component" value="Chromosome"/>
</dbReference>
<feature type="domain" description="Ferritin/DPS" evidence="4">
    <location>
        <begin position="8"/>
        <end position="145"/>
    </location>
</feature>
<dbReference type="InterPro" id="IPR002177">
    <property type="entry name" value="DPS_DNA-bd"/>
</dbReference>
<accession>A0A3S8RMD4</accession>
<dbReference type="InterPro" id="IPR023188">
    <property type="entry name" value="DPS_DNA-bd_CS"/>
</dbReference>
<keyword evidence="3" id="KW-0175">Coiled coil</keyword>
<reference evidence="5 6" key="1">
    <citation type="journal article" date="2020" name="Int. J. Syst. Evol. Microbiol.">
        <title>Description of Erysipelothrix piscisicarius sp. nov., an emergent fish pathogen, and assessment of virulence using a tiger barb (Puntigrus tetrazona) infection model.</title>
        <authorList>
            <person name="Pomaranski E.K."/>
            <person name="Griffin M.J."/>
            <person name="Camus A.C."/>
            <person name="Armwood A.R."/>
            <person name="Shelley J."/>
            <person name="Waldbieser G.C."/>
            <person name="LaFrentz B.R."/>
            <person name="Garcia J.C."/>
            <person name="Yanong R."/>
            <person name="Soto E."/>
        </authorList>
    </citation>
    <scope>NUCLEOTIDE SEQUENCE [LARGE SCALE GENOMIC DNA]</scope>
    <source>
        <strain evidence="5 6">15TAL0474</strain>
    </source>
</reference>
<dbReference type="InterPro" id="IPR008331">
    <property type="entry name" value="Ferritin_DPS_dom"/>
</dbReference>
<protein>
    <submittedName>
        <fullName evidence="5">DNA starvation/stationary phase protection protein</fullName>
    </submittedName>
</protein>
<dbReference type="GO" id="GO:0008199">
    <property type="term" value="F:ferric iron binding"/>
    <property type="evidence" value="ECO:0007669"/>
    <property type="project" value="InterPro"/>
</dbReference>
<dbReference type="Gene3D" id="1.20.1260.10">
    <property type="match status" value="1"/>
</dbReference>
<dbReference type="InterPro" id="IPR012347">
    <property type="entry name" value="Ferritin-like"/>
</dbReference>
<dbReference type="PRINTS" id="PR01346">
    <property type="entry name" value="HELNAPAPROT"/>
</dbReference>
<proteinExistence type="inferred from homology"/>
<dbReference type="PROSITE" id="PS00819">
    <property type="entry name" value="DPS_2"/>
    <property type="match status" value="1"/>
</dbReference>
<dbReference type="PANTHER" id="PTHR42932:SF1">
    <property type="entry name" value="GENERAL STRESS PROTEIN 20U"/>
    <property type="match status" value="1"/>
</dbReference>
<keyword evidence="6" id="KW-1185">Reference proteome</keyword>
<dbReference type="PROSITE" id="PS00818">
    <property type="entry name" value="DPS_1"/>
    <property type="match status" value="1"/>
</dbReference>
<dbReference type="RefSeq" id="WP_125164290.1">
    <property type="nucleotide sequence ID" value="NZ_CP034234.1"/>
</dbReference>
<evidence type="ECO:0000313" key="6">
    <source>
        <dbReference type="Proteomes" id="UP000278804"/>
    </source>
</evidence>
<name>A0A3S8RMD4_9FIRM</name>